<dbReference type="InterPro" id="IPR047272">
    <property type="entry name" value="S49_SppA_C"/>
</dbReference>
<keyword evidence="3" id="KW-0378">Hydrolase</keyword>
<proteinExistence type="inferred from homology"/>
<evidence type="ECO:0000256" key="2">
    <source>
        <dbReference type="ARBA" id="ARBA00022670"/>
    </source>
</evidence>
<dbReference type="NCBIfam" id="TIGR00706">
    <property type="entry name" value="SppA_dom"/>
    <property type="match status" value="1"/>
</dbReference>
<name>A0A1H3WG63_9EURY</name>
<evidence type="ECO:0000256" key="5">
    <source>
        <dbReference type="SAM" id="Phobius"/>
    </source>
</evidence>
<dbReference type="STRING" id="555874.SAMN04488065_0842"/>
<dbReference type="Proteomes" id="UP000236755">
    <property type="component" value="Unassembled WGS sequence"/>
</dbReference>
<evidence type="ECO:0000259" key="6">
    <source>
        <dbReference type="Pfam" id="PF01343"/>
    </source>
</evidence>
<evidence type="ECO:0000256" key="1">
    <source>
        <dbReference type="ARBA" id="ARBA00008683"/>
    </source>
</evidence>
<evidence type="ECO:0000313" key="8">
    <source>
        <dbReference type="Proteomes" id="UP000236755"/>
    </source>
</evidence>
<dbReference type="GO" id="GO:0008236">
    <property type="term" value="F:serine-type peptidase activity"/>
    <property type="evidence" value="ECO:0007669"/>
    <property type="project" value="UniProtKB-KW"/>
</dbReference>
<reference evidence="7 8" key="1">
    <citation type="submission" date="2016-10" db="EMBL/GenBank/DDBJ databases">
        <authorList>
            <person name="de Groot N.N."/>
        </authorList>
    </citation>
    <scope>NUCLEOTIDE SEQUENCE [LARGE SCALE GENOMIC DNA]</scope>
    <source>
        <strain evidence="7 8">CGMCC 1.8712</strain>
    </source>
</reference>
<dbReference type="CDD" id="cd07023">
    <property type="entry name" value="S49_Sppa_N_C"/>
    <property type="match status" value="1"/>
</dbReference>
<dbReference type="AlphaFoldDB" id="A0A1H3WG63"/>
<keyword evidence="5" id="KW-0812">Transmembrane</keyword>
<dbReference type="Pfam" id="PF01343">
    <property type="entry name" value="Peptidase_S49"/>
    <property type="match status" value="1"/>
</dbReference>
<keyword evidence="4" id="KW-0720">Serine protease</keyword>
<dbReference type="Gene3D" id="3.90.226.10">
    <property type="entry name" value="2-enoyl-CoA Hydratase, Chain A, domain 1"/>
    <property type="match status" value="1"/>
</dbReference>
<comment type="similarity">
    <text evidence="1">Belongs to the peptidase S49 family.</text>
</comment>
<keyword evidence="5" id="KW-1133">Transmembrane helix</keyword>
<feature type="domain" description="Peptidase S49" evidence="6">
    <location>
        <begin position="142"/>
        <end position="283"/>
    </location>
</feature>
<dbReference type="InterPro" id="IPR004635">
    <property type="entry name" value="Pept_S49_SppA"/>
</dbReference>
<evidence type="ECO:0000313" key="7">
    <source>
        <dbReference type="EMBL" id="SDZ86093.1"/>
    </source>
</evidence>
<dbReference type="EMBL" id="FNQT01000001">
    <property type="protein sequence ID" value="SDZ86093.1"/>
    <property type="molecule type" value="Genomic_DNA"/>
</dbReference>
<evidence type="ECO:0000256" key="3">
    <source>
        <dbReference type="ARBA" id="ARBA00022801"/>
    </source>
</evidence>
<keyword evidence="8" id="KW-1185">Reference proteome</keyword>
<evidence type="ECO:0000256" key="4">
    <source>
        <dbReference type="ARBA" id="ARBA00022825"/>
    </source>
</evidence>
<organism evidence="7 8">
    <name type="scientific">Haloplanus vescus</name>
    <dbReference type="NCBI Taxonomy" id="555874"/>
    <lineage>
        <taxon>Archaea</taxon>
        <taxon>Methanobacteriati</taxon>
        <taxon>Methanobacteriota</taxon>
        <taxon>Stenosarchaea group</taxon>
        <taxon>Halobacteria</taxon>
        <taxon>Halobacteriales</taxon>
        <taxon>Haloferacaceae</taxon>
        <taxon>Haloplanus</taxon>
    </lineage>
</organism>
<sequence>MSDVDELGRLVVVAGGALLAAVLGFVLFVAVPESLADFLGVLVVLGLVVLAGRIATTLADSVFPTYNVAEVPVEGPITRDGGAPGPLPGGAIGTPADDIVEQIERADEDDAVDALLVKLNTPGGEVVPSDDIRNAAMAFDGPTVAFATDTCASGGYWIASGCDELWARRASIVGSIGVIGSRVNVSELAEDLGVSYERFAAGKYKDAGMPLKELSDDDREYLQGLIDGFYDDFVERVAEGRDMDPETVRETEARVFLGEDARDNGLVDALGDRDDVTDHVEDLLDESVSVREFAPEQGLAARLRGGATAVAYAAGAGAASVLTDDEFDLRF</sequence>
<gene>
    <name evidence="7" type="ORF">SAMN04488065_0842</name>
</gene>
<dbReference type="InterPro" id="IPR002142">
    <property type="entry name" value="Peptidase_S49"/>
</dbReference>
<feature type="transmembrane region" description="Helical" evidence="5">
    <location>
        <begin position="12"/>
        <end position="31"/>
    </location>
</feature>
<dbReference type="OrthoDB" id="31107at2157"/>
<keyword evidence="5" id="KW-0472">Membrane</keyword>
<dbReference type="RefSeq" id="WP_092631871.1">
    <property type="nucleotide sequence ID" value="NZ_FNQT01000001.1"/>
</dbReference>
<accession>A0A1H3WG63</accession>
<dbReference type="SUPFAM" id="SSF52096">
    <property type="entry name" value="ClpP/crotonase"/>
    <property type="match status" value="1"/>
</dbReference>
<dbReference type="PANTHER" id="PTHR42987">
    <property type="entry name" value="PEPTIDASE S49"/>
    <property type="match status" value="1"/>
</dbReference>
<dbReference type="InterPro" id="IPR029045">
    <property type="entry name" value="ClpP/crotonase-like_dom_sf"/>
</dbReference>
<dbReference type="GO" id="GO:0006508">
    <property type="term" value="P:proteolysis"/>
    <property type="evidence" value="ECO:0007669"/>
    <property type="project" value="UniProtKB-KW"/>
</dbReference>
<protein>
    <submittedName>
        <fullName evidence="7">Protease-4</fullName>
    </submittedName>
</protein>
<dbReference type="PANTHER" id="PTHR42987:SF4">
    <property type="entry name" value="PROTEASE SOHB-RELATED"/>
    <property type="match status" value="1"/>
</dbReference>
<feature type="transmembrane region" description="Helical" evidence="5">
    <location>
        <begin position="38"/>
        <end position="55"/>
    </location>
</feature>
<keyword evidence="2 7" id="KW-0645">Protease</keyword>